<dbReference type="GO" id="GO:1990904">
    <property type="term" value="C:ribonucleoprotein complex"/>
    <property type="evidence" value="ECO:0007669"/>
    <property type="project" value="UniProtKB-KW"/>
</dbReference>
<keyword evidence="2 6" id="KW-0699">rRNA-binding</keyword>
<protein>
    <recommendedName>
        <fullName evidence="6">Large ribosomal subunit protein uL23</fullName>
    </recommendedName>
</protein>
<proteinExistence type="inferred from homology"/>
<dbReference type="SUPFAM" id="SSF54189">
    <property type="entry name" value="Ribosomal proteins S24e, L23 and L15e"/>
    <property type="match status" value="1"/>
</dbReference>
<comment type="similarity">
    <text evidence="1 6 7">Belongs to the universal ribosomal protein uL23 family.</text>
</comment>
<dbReference type="Pfam" id="PF00276">
    <property type="entry name" value="Ribosomal_L23"/>
    <property type="match status" value="1"/>
</dbReference>
<keyword evidence="4 6" id="KW-0689">Ribosomal protein</keyword>
<evidence type="ECO:0000256" key="7">
    <source>
        <dbReference type="RuleBase" id="RU003934"/>
    </source>
</evidence>
<dbReference type="GO" id="GO:0019843">
    <property type="term" value="F:rRNA binding"/>
    <property type="evidence" value="ECO:0007669"/>
    <property type="project" value="UniProtKB-UniRule"/>
</dbReference>
<sequence>MHIYEVLKRPIVTEKTMIATDEQNKVTFEVDMRANKLQVKEAVETAFNVDVTDVHILVMPAKTARRGKQIRIRQPKWKKAVVTLAPGNSIQLFEGV</sequence>
<dbReference type="FunFam" id="3.30.70.330:FF:000001">
    <property type="entry name" value="50S ribosomal protein L23"/>
    <property type="match status" value="1"/>
</dbReference>
<evidence type="ECO:0000256" key="3">
    <source>
        <dbReference type="ARBA" id="ARBA00022884"/>
    </source>
</evidence>
<dbReference type="GO" id="GO:0005840">
    <property type="term" value="C:ribosome"/>
    <property type="evidence" value="ECO:0007669"/>
    <property type="project" value="UniProtKB-KW"/>
</dbReference>
<comment type="function">
    <text evidence="6">One of the early assembly proteins it binds 23S rRNA. One of the proteins that surrounds the polypeptide exit tunnel on the outside of the ribosome. Forms the main docking site for trigger factor binding to the ribosome.</text>
</comment>
<dbReference type="InterPro" id="IPR012677">
    <property type="entry name" value="Nucleotide-bd_a/b_plait_sf"/>
</dbReference>
<comment type="subunit">
    <text evidence="6">Part of the 50S ribosomal subunit. Contacts protein L29, and trigger factor when it is bound to the ribosome.</text>
</comment>
<dbReference type="InterPro" id="IPR013025">
    <property type="entry name" value="Ribosomal_uL23-like"/>
</dbReference>
<evidence type="ECO:0000256" key="1">
    <source>
        <dbReference type="ARBA" id="ARBA00006700"/>
    </source>
</evidence>
<dbReference type="InterPro" id="IPR001014">
    <property type="entry name" value="Ribosomal_uL23_CS"/>
</dbReference>
<keyword evidence="5 6" id="KW-0687">Ribonucleoprotein</keyword>
<evidence type="ECO:0000256" key="2">
    <source>
        <dbReference type="ARBA" id="ARBA00022730"/>
    </source>
</evidence>
<dbReference type="InterPro" id="IPR012678">
    <property type="entry name" value="Ribosomal_uL23/eL15/eS24_sf"/>
</dbReference>
<reference evidence="8" key="1">
    <citation type="journal article" date="2020" name="mSystems">
        <title>Genome- and Community-Level Interaction Insights into Carbon Utilization and Element Cycling Functions of Hydrothermarchaeota in Hydrothermal Sediment.</title>
        <authorList>
            <person name="Zhou Z."/>
            <person name="Liu Y."/>
            <person name="Xu W."/>
            <person name="Pan J."/>
            <person name="Luo Z.H."/>
            <person name="Li M."/>
        </authorList>
    </citation>
    <scope>NUCLEOTIDE SEQUENCE [LARGE SCALE GENOMIC DNA]</scope>
    <source>
        <strain evidence="8">SpSt-289</strain>
    </source>
</reference>
<keyword evidence="3 6" id="KW-0694">RNA-binding</keyword>
<evidence type="ECO:0000313" key="8">
    <source>
        <dbReference type="EMBL" id="HDX30512.1"/>
    </source>
</evidence>
<dbReference type="AlphaFoldDB" id="A0A7C1FDS4"/>
<dbReference type="NCBIfam" id="NF004363">
    <property type="entry name" value="PRK05738.2-4"/>
    <property type="match status" value="1"/>
</dbReference>
<evidence type="ECO:0000256" key="5">
    <source>
        <dbReference type="ARBA" id="ARBA00023274"/>
    </source>
</evidence>
<organism evidence="8">
    <name type="scientific">Caldilinea aerophila</name>
    <dbReference type="NCBI Taxonomy" id="133453"/>
    <lineage>
        <taxon>Bacteria</taxon>
        <taxon>Bacillati</taxon>
        <taxon>Chloroflexota</taxon>
        <taxon>Caldilineae</taxon>
        <taxon>Caldilineales</taxon>
        <taxon>Caldilineaceae</taxon>
        <taxon>Caldilinea</taxon>
    </lineage>
</organism>
<dbReference type="HAMAP" id="MF_01369_B">
    <property type="entry name" value="Ribosomal_uL23_B"/>
    <property type="match status" value="1"/>
</dbReference>
<comment type="caution">
    <text evidence="8">The sequence shown here is derived from an EMBL/GenBank/DDBJ whole genome shotgun (WGS) entry which is preliminary data.</text>
</comment>
<dbReference type="EMBL" id="DSMG01000041">
    <property type="protein sequence ID" value="HDX30512.1"/>
    <property type="molecule type" value="Genomic_DNA"/>
</dbReference>
<gene>
    <name evidence="6" type="primary">rplW</name>
    <name evidence="8" type="ORF">ENQ20_03350</name>
</gene>
<dbReference type="Gene3D" id="3.30.70.330">
    <property type="match status" value="1"/>
</dbReference>
<name>A0A7C1FDS4_9CHLR</name>
<accession>A0A7C1FDS4</accession>
<dbReference type="PANTHER" id="PTHR11620">
    <property type="entry name" value="60S RIBOSOMAL PROTEIN L23A"/>
    <property type="match status" value="1"/>
</dbReference>
<dbReference type="GO" id="GO:0006412">
    <property type="term" value="P:translation"/>
    <property type="evidence" value="ECO:0007669"/>
    <property type="project" value="UniProtKB-UniRule"/>
</dbReference>
<evidence type="ECO:0000256" key="4">
    <source>
        <dbReference type="ARBA" id="ARBA00022980"/>
    </source>
</evidence>
<evidence type="ECO:0000256" key="6">
    <source>
        <dbReference type="HAMAP-Rule" id="MF_01369"/>
    </source>
</evidence>
<dbReference type="PROSITE" id="PS00050">
    <property type="entry name" value="RIBOSOMAL_L23"/>
    <property type="match status" value="1"/>
</dbReference>
<dbReference type="GO" id="GO:0003735">
    <property type="term" value="F:structural constituent of ribosome"/>
    <property type="evidence" value="ECO:0007669"/>
    <property type="project" value="InterPro"/>
</dbReference>